<evidence type="ECO:0000256" key="1">
    <source>
        <dbReference type="ARBA" id="ARBA00004229"/>
    </source>
</evidence>
<dbReference type="Proteomes" id="UP001190700">
    <property type="component" value="Unassembled WGS sequence"/>
</dbReference>
<evidence type="ECO:0000313" key="6">
    <source>
        <dbReference type="EMBL" id="KAK3264144.1"/>
    </source>
</evidence>
<dbReference type="EMBL" id="LGRX02014764">
    <property type="protein sequence ID" value="KAK3264143.1"/>
    <property type="molecule type" value="Genomic_DNA"/>
</dbReference>
<comment type="caution">
    <text evidence="6">The sequence shown here is derived from an EMBL/GenBank/DDBJ whole genome shotgun (WGS) entry which is preliminary data.</text>
</comment>
<dbReference type="Pfam" id="PF00504">
    <property type="entry name" value="Chloroa_b-bind"/>
    <property type="match status" value="1"/>
</dbReference>
<dbReference type="SUPFAM" id="SSF103511">
    <property type="entry name" value="Chlorophyll a-b binding protein"/>
    <property type="match status" value="1"/>
</dbReference>
<organism evidence="6 7">
    <name type="scientific">Cymbomonas tetramitiformis</name>
    <dbReference type="NCBI Taxonomy" id="36881"/>
    <lineage>
        <taxon>Eukaryota</taxon>
        <taxon>Viridiplantae</taxon>
        <taxon>Chlorophyta</taxon>
        <taxon>Pyramimonadophyceae</taxon>
        <taxon>Pyramimonadales</taxon>
        <taxon>Pyramimonadaceae</taxon>
        <taxon>Cymbomonas</taxon>
    </lineage>
</organism>
<feature type="transmembrane region" description="Helical" evidence="4">
    <location>
        <begin position="210"/>
        <end position="229"/>
    </location>
</feature>
<gene>
    <name evidence="5" type="ORF">CYMTET_27090</name>
    <name evidence="6" type="ORF">CYMTET_27091</name>
</gene>
<reference evidence="6 7" key="1">
    <citation type="journal article" date="2015" name="Genome Biol. Evol.">
        <title>Comparative Genomics of a Bacterivorous Green Alga Reveals Evolutionary Causalities and Consequences of Phago-Mixotrophic Mode of Nutrition.</title>
        <authorList>
            <person name="Burns J.A."/>
            <person name="Paasch A."/>
            <person name="Narechania A."/>
            <person name="Kim E."/>
        </authorList>
    </citation>
    <scope>NUCLEOTIDE SEQUENCE [LARGE SCALE GENOMIC DNA]</scope>
    <source>
        <strain evidence="6">PLY_AMNH</strain>
    </source>
</reference>
<dbReference type="EMBL" id="LGRX02014764">
    <property type="protein sequence ID" value="KAK3264144.1"/>
    <property type="molecule type" value="Genomic_DNA"/>
</dbReference>
<keyword evidence="2" id="KW-0150">Chloroplast</keyword>
<evidence type="ECO:0000256" key="3">
    <source>
        <dbReference type="ARBA" id="ARBA00022640"/>
    </source>
</evidence>
<evidence type="ECO:0000256" key="4">
    <source>
        <dbReference type="SAM" id="Phobius"/>
    </source>
</evidence>
<evidence type="ECO:0000313" key="5">
    <source>
        <dbReference type="EMBL" id="KAK3264143.1"/>
    </source>
</evidence>
<dbReference type="GO" id="GO:0009507">
    <property type="term" value="C:chloroplast"/>
    <property type="evidence" value="ECO:0007669"/>
    <property type="project" value="UniProtKB-SubCell"/>
</dbReference>
<proteinExistence type="predicted"/>
<protein>
    <submittedName>
        <fullName evidence="6">Uncharacterized protein</fullName>
    </submittedName>
</protein>
<keyword evidence="7" id="KW-1185">Reference proteome</keyword>
<keyword evidence="4" id="KW-1133">Transmembrane helix</keyword>
<evidence type="ECO:0000313" key="7">
    <source>
        <dbReference type="Proteomes" id="UP001190700"/>
    </source>
</evidence>
<dbReference type="AlphaFoldDB" id="A0AAE0FQR4"/>
<feature type="transmembrane region" description="Helical" evidence="4">
    <location>
        <begin position="159"/>
        <end position="176"/>
    </location>
</feature>
<reference evidence="6" key="2">
    <citation type="submission" date="2023-06" db="EMBL/GenBank/DDBJ databases">
        <title>Long-read-based genome assembly of the green algal bacterivore Cymbomonas tetramitiformis.</title>
        <authorList>
            <person name="Gyaltshen Y."/>
            <person name="Rozenberg A."/>
            <person name="Paasch A."/>
            <person name="Burns J.A."/>
            <person name="Warring S."/>
            <person name="Larson R."/>
            <person name="Maurer-Alcala X."/>
            <person name="Dacks J."/>
            <person name="Kim E."/>
        </authorList>
    </citation>
    <scope>NUCLEOTIDE SEQUENCE</scope>
    <source>
        <strain evidence="6">PLY_AMNH</strain>
    </source>
</reference>
<evidence type="ECO:0000256" key="2">
    <source>
        <dbReference type="ARBA" id="ARBA00022528"/>
    </source>
</evidence>
<keyword evidence="3" id="KW-0934">Plastid</keyword>
<accession>A0AAE0FQR4</accession>
<sequence>MAQSMTTSMMATKFVARTSGVHTSRVRVSPRLAGARAARVQARRNMAVRCDVPEPVVISDEAKAEAEEKKDVLDPADGTVAYGGPMGEDGTENLNAFGETFFNWRSAEILNGRVGMVGFVSALLVELDSHVSLSKQVVNTRTFALLDETTRTVSYPNTGFYLAVLSAVVIVVASYVPKFKGVEDNGLDKPPSAKVTDGHIARFTPDIEMLNGRAAMMGILALFITEMFLGHSEF</sequence>
<keyword evidence="4" id="KW-0812">Transmembrane</keyword>
<comment type="subcellular location">
    <subcellularLocation>
        <location evidence="1">Plastid</location>
        <location evidence="1">Chloroplast</location>
    </subcellularLocation>
</comment>
<dbReference type="Gene3D" id="1.10.3460.10">
    <property type="entry name" value="Chlorophyll a/b binding protein domain"/>
    <property type="match status" value="1"/>
</dbReference>
<dbReference type="InterPro" id="IPR022796">
    <property type="entry name" value="Chloroa_b-bind"/>
</dbReference>
<name>A0AAE0FQR4_9CHLO</name>
<keyword evidence="4" id="KW-0472">Membrane</keyword>